<sequence length="919" mass="105510">MADVVQYRLERMVDELDDLERRGIFSRAEISEIVKQRRKFEYRLKRPSPLKQDFLAYIDYESQLDELRRLRRKAVSFQSGEKKKKKKSISDYAGVAKIVEIYRLATRRFKGDINLWFKYLEFCRQKRNGRMKKVLAQVIRFHPKVAEVWIYAAAWEFDRNLNVAAARALMQNGLRVCPNSEDLWVEYLRMELTYLNKLKVRRVALGEGEGSLVRDQKSVEDEQWKDENKELFMSLDDKEEKDKDGSDVDDDDDASERVDVFKEKGSNVLQAIYGGALEALPSSFDLRRRFLEILEATDLAHSDDIRNTILSDLKRDFSSDPEYWNWLARNEMSGCLSVEFANPQMQKAIEVFEEGLQTVTSSSMFEMYIKFLMEPIERSNGDDSSGEFISHLISVYENADGTGCLTEELANDYVSLYLKLGRTNDALKLVEKLCSGKFAGSAKLWLARVSIETRSLSSNATPSKVDLQSAFDLLSNALKNVPIAESESLWLTAFKIFAQQKKYFDKLVEMSILSVAKGNNGSDPLFSLASVVVKLVLRAKGIHRAREIYKRFVALQRPGLVFYKDCIEIETNLASQGDKDSLRNARKLYESAVASYSQDVELWKDYYSFETKMGTSETANGVYWRARKTLKESADFVVGEMDFDEELNLCTTKGKNIDPSCGEGSSTTSPRSMKKMRNLDHRPKPYFSFSSSSSSNSLGAFPFHLDPTFQNQQLGYVPVNQQHDQKQMISFSPQQPQQQYMFKYWSDTLNLSPRGRRMMMMNQESIVQPYSATKLYRGVRQRQWGKWVAEIRKPKSRARLWLGTFDTAEEAAMAYDRQAFKLRGHNATLNFPEHYVNTEVEVHDSSSLDQKQTQTQQPNEVNLENKEVAVSDGGLEEGMAEAWFNAVRAGWGPESPLWDDLDSSQFSQSSSSCPMKPFF</sequence>
<accession>A0ABQ7Y5L5</accession>
<evidence type="ECO:0000256" key="5">
    <source>
        <dbReference type="ARBA" id="ARBA00023015"/>
    </source>
</evidence>
<dbReference type="InterPro" id="IPR056907">
    <property type="entry name" value="UTP6_C"/>
</dbReference>
<dbReference type="InterPro" id="IPR016177">
    <property type="entry name" value="DNA-bd_dom_sf"/>
</dbReference>
<dbReference type="Gene3D" id="1.25.40.10">
    <property type="entry name" value="Tetratricopeptide repeat domain"/>
    <property type="match status" value="2"/>
</dbReference>
<protein>
    <recommendedName>
        <fullName evidence="10">AP2/ERF domain-containing protein</fullName>
    </recommendedName>
</protein>
<comment type="subcellular location">
    <subcellularLocation>
        <location evidence="1">Nucleus</location>
        <location evidence="1">Nucleolus</location>
    </subcellularLocation>
</comment>
<name>A0ABQ7Y5L5_BRANA</name>
<dbReference type="InterPro" id="IPR003107">
    <property type="entry name" value="HAT"/>
</dbReference>
<evidence type="ECO:0000256" key="7">
    <source>
        <dbReference type="ARBA" id="ARBA00023163"/>
    </source>
</evidence>
<reference evidence="11 12" key="1">
    <citation type="submission" date="2021-05" db="EMBL/GenBank/DDBJ databases">
        <title>Genome Assembly of Synthetic Allotetraploid Brassica napus Reveals Homoeologous Exchanges between Subgenomes.</title>
        <authorList>
            <person name="Davis J.T."/>
        </authorList>
    </citation>
    <scope>NUCLEOTIDE SEQUENCE [LARGE SCALE GENOMIC DNA]</scope>
    <source>
        <strain evidence="12">cv. Da-Ae</strain>
        <tissue evidence="11">Seedling</tissue>
    </source>
</reference>
<feature type="region of interest" description="Disordered" evidence="9">
    <location>
        <begin position="658"/>
        <end position="677"/>
    </location>
</feature>
<evidence type="ECO:0000256" key="8">
    <source>
        <dbReference type="ARBA" id="ARBA00023242"/>
    </source>
</evidence>
<dbReference type="Pfam" id="PF08640">
    <property type="entry name" value="U3_assoc_6"/>
    <property type="match status" value="1"/>
</dbReference>
<feature type="compositionally biased region" description="Basic and acidic residues" evidence="9">
    <location>
        <begin position="235"/>
        <end position="246"/>
    </location>
</feature>
<keyword evidence="7" id="KW-0804">Transcription</keyword>
<keyword evidence="3" id="KW-0698">rRNA processing</keyword>
<keyword evidence="6" id="KW-0238">DNA-binding</keyword>
<dbReference type="Pfam" id="PF00847">
    <property type="entry name" value="AP2"/>
    <property type="match status" value="1"/>
</dbReference>
<dbReference type="EMBL" id="JAGKQM010000018">
    <property type="protein sequence ID" value="KAH0863483.1"/>
    <property type="molecule type" value="Genomic_DNA"/>
</dbReference>
<evidence type="ECO:0000256" key="6">
    <source>
        <dbReference type="ARBA" id="ARBA00023125"/>
    </source>
</evidence>
<feature type="domain" description="AP2/ERF" evidence="10">
    <location>
        <begin position="775"/>
        <end position="832"/>
    </location>
</feature>
<comment type="caution">
    <text evidence="11">The sequence shown here is derived from an EMBL/GenBank/DDBJ whole genome shotgun (WGS) entry which is preliminary data.</text>
</comment>
<evidence type="ECO:0000256" key="3">
    <source>
        <dbReference type="ARBA" id="ARBA00022552"/>
    </source>
</evidence>
<dbReference type="CDD" id="cd00018">
    <property type="entry name" value="AP2"/>
    <property type="match status" value="1"/>
</dbReference>
<gene>
    <name evidence="11" type="ORF">HID58_080694</name>
</gene>
<keyword evidence="4" id="KW-0677">Repeat</keyword>
<dbReference type="InterPro" id="IPR055347">
    <property type="entry name" value="UTP6_N"/>
</dbReference>
<dbReference type="PROSITE" id="PS51032">
    <property type="entry name" value="AP2_ERF"/>
    <property type="match status" value="1"/>
</dbReference>
<evidence type="ECO:0000313" key="12">
    <source>
        <dbReference type="Proteomes" id="UP000824890"/>
    </source>
</evidence>
<evidence type="ECO:0000313" key="11">
    <source>
        <dbReference type="EMBL" id="KAH0863483.1"/>
    </source>
</evidence>
<proteinExistence type="inferred from homology"/>
<keyword evidence="8" id="KW-0539">Nucleus</keyword>
<dbReference type="SMART" id="SM00386">
    <property type="entry name" value="HAT"/>
    <property type="match status" value="6"/>
</dbReference>
<keyword evidence="5" id="KW-0805">Transcription regulation</keyword>
<dbReference type="Pfam" id="PF24892">
    <property type="entry name" value="UTP6_C"/>
    <property type="match status" value="1"/>
</dbReference>
<evidence type="ECO:0000259" key="10">
    <source>
        <dbReference type="PROSITE" id="PS51032"/>
    </source>
</evidence>
<organism evidence="11 12">
    <name type="scientific">Brassica napus</name>
    <name type="common">Rape</name>
    <dbReference type="NCBI Taxonomy" id="3708"/>
    <lineage>
        <taxon>Eukaryota</taxon>
        <taxon>Viridiplantae</taxon>
        <taxon>Streptophyta</taxon>
        <taxon>Embryophyta</taxon>
        <taxon>Tracheophyta</taxon>
        <taxon>Spermatophyta</taxon>
        <taxon>Magnoliopsida</taxon>
        <taxon>eudicotyledons</taxon>
        <taxon>Gunneridae</taxon>
        <taxon>Pentapetalae</taxon>
        <taxon>rosids</taxon>
        <taxon>malvids</taxon>
        <taxon>Brassicales</taxon>
        <taxon>Brassicaceae</taxon>
        <taxon>Brassiceae</taxon>
        <taxon>Brassica</taxon>
    </lineage>
</organism>
<evidence type="ECO:0000256" key="1">
    <source>
        <dbReference type="ARBA" id="ARBA00004604"/>
    </source>
</evidence>
<evidence type="ECO:0000256" key="9">
    <source>
        <dbReference type="SAM" id="MobiDB-lite"/>
    </source>
</evidence>
<evidence type="ECO:0000256" key="2">
    <source>
        <dbReference type="ARBA" id="ARBA00010734"/>
    </source>
</evidence>
<keyword evidence="12" id="KW-1185">Reference proteome</keyword>
<dbReference type="PRINTS" id="PR00367">
    <property type="entry name" value="ETHRSPELEMNT"/>
</dbReference>
<dbReference type="PANTHER" id="PTHR23271">
    <property type="entry name" value="HEPATOCELLULAR CARCINOMA-ASSOCIATED ANTIGEN 66"/>
    <property type="match status" value="1"/>
</dbReference>
<dbReference type="SMART" id="SM00380">
    <property type="entry name" value="AP2"/>
    <property type="match status" value="1"/>
</dbReference>
<evidence type="ECO:0000256" key="4">
    <source>
        <dbReference type="ARBA" id="ARBA00022737"/>
    </source>
</evidence>
<dbReference type="InterPro" id="IPR013949">
    <property type="entry name" value="Utp6"/>
</dbReference>
<dbReference type="SUPFAM" id="SSF54171">
    <property type="entry name" value="DNA-binding domain"/>
    <property type="match status" value="1"/>
</dbReference>
<dbReference type="InterPro" id="IPR036955">
    <property type="entry name" value="AP2/ERF_dom_sf"/>
</dbReference>
<comment type="similarity">
    <text evidence="2">Belongs to the UTP6 family.</text>
</comment>
<dbReference type="SUPFAM" id="SSF48452">
    <property type="entry name" value="TPR-like"/>
    <property type="match status" value="1"/>
</dbReference>
<dbReference type="InterPro" id="IPR011990">
    <property type="entry name" value="TPR-like_helical_dom_sf"/>
</dbReference>
<dbReference type="InterPro" id="IPR001471">
    <property type="entry name" value="AP2/ERF_dom"/>
</dbReference>
<dbReference type="Proteomes" id="UP000824890">
    <property type="component" value="Unassembled WGS sequence"/>
</dbReference>
<feature type="region of interest" description="Disordered" evidence="9">
    <location>
        <begin position="235"/>
        <end position="254"/>
    </location>
</feature>
<dbReference type="PANTHER" id="PTHR23271:SF1">
    <property type="entry name" value="U3 SMALL NUCLEOLAR RNA-ASSOCIATED PROTEIN 6 HOMOLOG"/>
    <property type="match status" value="1"/>
</dbReference>
<dbReference type="Gene3D" id="3.30.730.10">
    <property type="entry name" value="AP2/ERF domain"/>
    <property type="match status" value="1"/>
</dbReference>